<evidence type="ECO:0000256" key="1">
    <source>
        <dbReference type="ARBA" id="ARBA00008668"/>
    </source>
</evidence>
<dbReference type="GO" id="GO:0016788">
    <property type="term" value="F:hydrolase activity, acting on ester bonds"/>
    <property type="evidence" value="ECO:0007669"/>
    <property type="project" value="InterPro"/>
</dbReference>
<feature type="signal peptide" evidence="2">
    <location>
        <begin position="1"/>
        <end position="18"/>
    </location>
</feature>
<evidence type="ECO:0008006" key="5">
    <source>
        <dbReference type="Google" id="ProtNLM"/>
    </source>
</evidence>
<comment type="similarity">
    <text evidence="1">Belongs to the 'GDSL' lipolytic enzyme family.</text>
</comment>
<sequence>MSMAWRILLSIVLGVSNWQQWACGSSPQVPCLFIFGDSVFDNGNNLALETDVTVDYLPYGVDFPYGSTGRCSNGVNIADAIADLLGFENYIPPFGKGNCREFMNGVNYASGGSGILNMTGYLLVIANTFMPLNYQCIKIFRTNNMILLYGKGQRYTMDLQLYNHKIIASRIAKELGGADVAKKYLGQCIYAVETGYNDYLNNYYGEGYNTSNIYTPEQFAQLLVQTYEIQLERLYSEGARKVAVFGLIRIGCMPAYKQIFGANESSCVDKLNHAAQLFNNELQKALPKLNANLPGAKFTYINSYEIDSENYTDLGFKFTNKSCCDVPTDQIPCAALTYPCLNRDEHVYWDGAHYTEARARIFAKRAYKRQFPVDAYPYDVSELAKVPNDEADGCSTYVWQ</sequence>
<dbReference type="InterPro" id="IPR051238">
    <property type="entry name" value="GDSL_esterase/lipase"/>
</dbReference>
<keyword evidence="2" id="KW-0732">Signal</keyword>
<dbReference type="InterPro" id="IPR001087">
    <property type="entry name" value="GDSL"/>
</dbReference>
<accession>A0A8X8CHE8</accession>
<protein>
    <recommendedName>
        <fullName evidence="5">GDSL esterase/lipase</fullName>
    </recommendedName>
</protein>
<dbReference type="Pfam" id="PF00657">
    <property type="entry name" value="Lipase_GDSL"/>
    <property type="match status" value="1"/>
</dbReference>
<evidence type="ECO:0000256" key="2">
    <source>
        <dbReference type="SAM" id="SignalP"/>
    </source>
</evidence>
<dbReference type="EMBL" id="JAAWWB010000024">
    <property type="protein sequence ID" value="KAG6753489.1"/>
    <property type="molecule type" value="Genomic_DNA"/>
</dbReference>
<proteinExistence type="inferred from homology"/>
<name>A0A8X8CHE8_POPTO</name>
<dbReference type="Proteomes" id="UP000886885">
    <property type="component" value="Chromosome 12D"/>
</dbReference>
<dbReference type="InterPro" id="IPR035669">
    <property type="entry name" value="SGNH_plant_lipase-like"/>
</dbReference>
<feature type="chain" id="PRO_5036451856" description="GDSL esterase/lipase" evidence="2">
    <location>
        <begin position="19"/>
        <end position="400"/>
    </location>
</feature>
<dbReference type="OrthoDB" id="1683520at2759"/>
<organism evidence="3 4">
    <name type="scientific">Populus tomentosa</name>
    <name type="common">Chinese white poplar</name>
    <dbReference type="NCBI Taxonomy" id="118781"/>
    <lineage>
        <taxon>Eukaryota</taxon>
        <taxon>Viridiplantae</taxon>
        <taxon>Streptophyta</taxon>
        <taxon>Embryophyta</taxon>
        <taxon>Tracheophyta</taxon>
        <taxon>Spermatophyta</taxon>
        <taxon>Magnoliopsida</taxon>
        <taxon>eudicotyledons</taxon>
        <taxon>Gunneridae</taxon>
        <taxon>Pentapetalae</taxon>
        <taxon>rosids</taxon>
        <taxon>fabids</taxon>
        <taxon>Malpighiales</taxon>
        <taxon>Salicaceae</taxon>
        <taxon>Saliceae</taxon>
        <taxon>Populus</taxon>
    </lineage>
</organism>
<comment type="caution">
    <text evidence="3">The sequence shown here is derived from an EMBL/GenBank/DDBJ whole genome shotgun (WGS) entry which is preliminary data.</text>
</comment>
<dbReference type="CDD" id="cd01837">
    <property type="entry name" value="SGNH_plant_lipase_like"/>
    <property type="match status" value="1"/>
</dbReference>
<reference evidence="3" key="1">
    <citation type="journal article" date="2020" name="bioRxiv">
        <title>Hybrid origin of Populus tomentosa Carr. identified through genome sequencing and phylogenomic analysis.</title>
        <authorList>
            <person name="An X."/>
            <person name="Gao K."/>
            <person name="Chen Z."/>
            <person name="Li J."/>
            <person name="Yang X."/>
            <person name="Yang X."/>
            <person name="Zhou J."/>
            <person name="Guo T."/>
            <person name="Zhao T."/>
            <person name="Huang S."/>
            <person name="Miao D."/>
            <person name="Khan W.U."/>
            <person name="Rao P."/>
            <person name="Ye M."/>
            <person name="Lei B."/>
            <person name="Liao W."/>
            <person name="Wang J."/>
            <person name="Ji L."/>
            <person name="Li Y."/>
            <person name="Guo B."/>
            <person name="Mustafa N.S."/>
            <person name="Li S."/>
            <person name="Yun Q."/>
            <person name="Keller S.R."/>
            <person name="Mao J."/>
            <person name="Zhang R."/>
            <person name="Strauss S.H."/>
        </authorList>
    </citation>
    <scope>NUCLEOTIDE SEQUENCE</scope>
    <source>
        <strain evidence="3">GM15</strain>
        <tissue evidence="3">Leaf</tissue>
    </source>
</reference>
<dbReference type="PANTHER" id="PTHR45650:SF9">
    <property type="entry name" value="SGNH HYDROLASE-TYPE ESTERASE DOMAIN-CONTAINING PROTEIN"/>
    <property type="match status" value="1"/>
</dbReference>
<evidence type="ECO:0000313" key="4">
    <source>
        <dbReference type="Proteomes" id="UP000886885"/>
    </source>
</evidence>
<dbReference type="AlphaFoldDB" id="A0A8X8CHE8"/>
<evidence type="ECO:0000313" key="3">
    <source>
        <dbReference type="EMBL" id="KAG6753489.1"/>
    </source>
</evidence>
<dbReference type="PANTHER" id="PTHR45650">
    <property type="entry name" value="GDSL-LIKE LIPASE/ACYLHYDROLASE-RELATED"/>
    <property type="match status" value="1"/>
</dbReference>
<gene>
    <name evidence="3" type="ORF">POTOM_043557</name>
</gene>
<keyword evidence="4" id="KW-1185">Reference proteome</keyword>